<evidence type="ECO:0000256" key="1">
    <source>
        <dbReference type="ARBA" id="ARBA00006484"/>
    </source>
</evidence>
<dbReference type="InterPro" id="IPR002347">
    <property type="entry name" value="SDR_fam"/>
</dbReference>
<dbReference type="InterPro" id="IPR050259">
    <property type="entry name" value="SDR"/>
</dbReference>
<reference evidence="3 4" key="1">
    <citation type="submission" date="2024-09" db="EMBL/GenBank/DDBJ databases">
        <authorList>
            <person name="Sun Q."/>
            <person name="Mori K."/>
        </authorList>
    </citation>
    <scope>NUCLEOTIDE SEQUENCE [LARGE SCALE GENOMIC DNA]</scope>
    <source>
        <strain evidence="3 4">JCM 3331</strain>
    </source>
</reference>
<evidence type="ECO:0000313" key="3">
    <source>
        <dbReference type="EMBL" id="MFB9576027.1"/>
    </source>
</evidence>
<dbReference type="Pfam" id="PF13561">
    <property type="entry name" value="adh_short_C2"/>
    <property type="match status" value="1"/>
</dbReference>
<dbReference type="Proteomes" id="UP001589710">
    <property type="component" value="Unassembled WGS sequence"/>
</dbReference>
<dbReference type="SUPFAM" id="SSF51735">
    <property type="entry name" value="NAD(P)-binding Rossmann-fold domains"/>
    <property type="match status" value="2"/>
</dbReference>
<sequence length="91" mass="9071">MAVVTGVGKGIGLAVTRALAEEGVKVVAAALTDFCKALSKEVGPRGVRVDTVSPGPVETDLRLGRDGVAATVAASSGASTEDVIQGPRPSR</sequence>
<dbReference type="PANTHER" id="PTHR42879">
    <property type="entry name" value="3-OXOACYL-(ACYL-CARRIER-PROTEIN) REDUCTASE"/>
    <property type="match status" value="1"/>
</dbReference>
<organism evidence="3 4">
    <name type="scientific">Streptomyces yanii</name>
    <dbReference type="NCBI Taxonomy" id="78510"/>
    <lineage>
        <taxon>Bacteria</taxon>
        <taxon>Bacillati</taxon>
        <taxon>Actinomycetota</taxon>
        <taxon>Actinomycetes</taxon>
        <taxon>Kitasatosporales</taxon>
        <taxon>Streptomycetaceae</taxon>
        <taxon>Streptomyces</taxon>
    </lineage>
</organism>
<dbReference type="InterPro" id="IPR036291">
    <property type="entry name" value="NAD(P)-bd_dom_sf"/>
</dbReference>
<accession>A0ABV5RDU9</accession>
<protein>
    <submittedName>
        <fullName evidence="3">SDR family oxidoreductase</fullName>
    </submittedName>
</protein>
<dbReference type="Gene3D" id="3.40.50.720">
    <property type="entry name" value="NAD(P)-binding Rossmann-like Domain"/>
    <property type="match status" value="2"/>
</dbReference>
<comment type="caution">
    <text evidence="3">The sequence shown here is derived from an EMBL/GenBank/DDBJ whole genome shotgun (WGS) entry which is preliminary data.</text>
</comment>
<gene>
    <name evidence="3" type="ORF">ACFFTL_28000</name>
</gene>
<name>A0ABV5RDU9_9ACTN</name>
<feature type="region of interest" description="Disordered" evidence="2">
    <location>
        <begin position="72"/>
        <end position="91"/>
    </location>
</feature>
<keyword evidence="4" id="KW-1185">Reference proteome</keyword>
<dbReference type="EMBL" id="JBHMCG010000118">
    <property type="protein sequence ID" value="MFB9576027.1"/>
    <property type="molecule type" value="Genomic_DNA"/>
</dbReference>
<evidence type="ECO:0000256" key="2">
    <source>
        <dbReference type="SAM" id="MobiDB-lite"/>
    </source>
</evidence>
<comment type="similarity">
    <text evidence="1">Belongs to the short-chain dehydrogenases/reductases (SDR) family.</text>
</comment>
<evidence type="ECO:0000313" key="4">
    <source>
        <dbReference type="Proteomes" id="UP001589710"/>
    </source>
</evidence>
<proteinExistence type="inferred from homology"/>